<evidence type="ECO:0000313" key="1">
    <source>
        <dbReference type="EMBL" id="UTV31038.1"/>
    </source>
</evidence>
<reference evidence="1" key="1">
    <citation type="submission" date="2022-07" db="EMBL/GenBank/DDBJ databases">
        <title>Genome sequencing of Photobacterium atrarenae GJH2-4.</title>
        <authorList>
            <person name="Park S.-J."/>
        </authorList>
    </citation>
    <scope>NUCLEOTIDE SEQUENCE</scope>
    <source>
        <strain evidence="1">GJH2-4</strain>
    </source>
</reference>
<dbReference type="Proteomes" id="UP001057998">
    <property type="component" value="Chromosome 3"/>
</dbReference>
<proteinExistence type="predicted"/>
<gene>
    <name evidence="1" type="ORF">NNL38_24435</name>
</gene>
<organism evidence="1 2">
    <name type="scientific">Photobacterium atrarenae</name>
    <dbReference type="NCBI Taxonomy" id="865757"/>
    <lineage>
        <taxon>Bacteria</taxon>
        <taxon>Pseudomonadati</taxon>
        <taxon>Pseudomonadota</taxon>
        <taxon>Gammaproteobacteria</taxon>
        <taxon>Vibrionales</taxon>
        <taxon>Vibrionaceae</taxon>
        <taxon>Photobacterium</taxon>
    </lineage>
</organism>
<dbReference type="EMBL" id="CP101510">
    <property type="protein sequence ID" value="UTV31038.1"/>
    <property type="molecule type" value="Genomic_DNA"/>
</dbReference>
<accession>A0ABY5GQ42</accession>
<protein>
    <submittedName>
        <fullName evidence="1">Uncharacterized protein</fullName>
    </submittedName>
</protein>
<sequence length="54" mass="6079">MVNGRSRCRCCWDGAGLSERKVKMAMGLHGSKGRHYKWYSIFPRHILATARAAG</sequence>
<name>A0ABY5GQ42_9GAMM</name>
<evidence type="ECO:0000313" key="2">
    <source>
        <dbReference type="Proteomes" id="UP001057998"/>
    </source>
</evidence>
<keyword evidence="2" id="KW-1185">Reference proteome</keyword>
<dbReference type="RefSeq" id="WP_255392403.1">
    <property type="nucleotide sequence ID" value="NZ_CP101510.1"/>
</dbReference>